<dbReference type="InterPro" id="IPR008271">
    <property type="entry name" value="Ser/Thr_kinase_AS"/>
</dbReference>
<feature type="compositionally biased region" description="Acidic residues" evidence="5">
    <location>
        <begin position="367"/>
        <end position="386"/>
    </location>
</feature>
<dbReference type="EC" id="2.7.11.1" evidence="1"/>
<dbReference type="InterPro" id="IPR011009">
    <property type="entry name" value="Kinase-like_dom_sf"/>
</dbReference>
<evidence type="ECO:0000313" key="7">
    <source>
        <dbReference type="EMBL" id="CAG9829101.1"/>
    </source>
</evidence>
<dbReference type="PANTHER" id="PTHR11909">
    <property type="entry name" value="CASEIN KINASE-RELATED"/>
    <property type="match status" value="1"/>
</dbReference>
<proteinExistence type="predicted"/>
<keyword evidence="8" id="KW-1185">Reference proteome</keyword>
<evidence type="ECO:0000256" key="2">
    <source>
        <dbReference type="ARBA" id="ARBA00022741"/>
    </source>
</evidence>
<dbReference type="AlphaFoldDB" id="A0A9N9STS0"/>
<dbReference type="GO" id="GO:0004674">
    <property type="term" value="F:protein serine/threonine kinase activity"/>
    <property type="evidence" value="ECO:0007669"/>
    <property type="project" value="UniProtKB-EC"/>
</dbReference>
<name>A0A9N9STS0_DIABA</name>
<sequence length="527" mass="60030">MPKASLKKKAANGYKLPEPFTEGEVLEDVAKKKWILGPSIGKGGFGEIYSAKEYGSKDSKYPYAIKIESHENGPLFVEMHFYIKHGKPEDVEAFKNQKGLKTFGMPVYHGSGSHELNGEKYRFLVMEKFGTDLWKTFLENDRHFPAATVFKLAVQLLDILEYIHSRGYVHSDIKGSNILMGVTKATQNKQVYLADFGLTCKSNEEEEFKPNPKKAHDGTIEYLSRDAHSGVQTKRGDLETLAYNLIQWLGCVLPWENDLENPEDVQKSKEEYMSSVPKFIKACFDKRSPSGPIVDFLNCLLSLEHNSTPDYKTIRKIFLSGITGGDALGKPFQFSVPDSKSPKTSPNKRKSENAPASSKNKIPKLDIEEDGSEDEKENLDDLSDQEEVPKKKKGRPKGKNVNTPQKQKKKAVGRKRAKKTEDEDLDLENNVANDDAHVSDIDDDEEMTKKEEKIAAPKENKKPRVGKRQKKKSTEKRILVSDRWINEKPRIQSVTELMEEMLRSSGQWRAVQRYVRRTLERKEQEEI</sequence>
<dbReference type="Pfam" id="PF00069">
    <property type="entry name" value="Pkinase"/>
    <property type="match status" value="1"/>
</dbReference>
<dbReference type="PROSITE" id="PS50011">
    <property type="entry name" value="PROTEIN_KINASE_DOM"/>
    <property type="match status" value="1"/>
</dbReference>
<evidence type="ECO:0000259" key="6">
    <source>
        <dbReference type="PROSITE" id="PS50011"/>
    </source>
</evidence>
<evidence type="ECO:0000256" key="5">
    <source>
        <dbReference type="SAM" id="MobiDB-lite"/>
    </source>
</evidence>
<keyword evidence="3 4" id="KW-0067">ATP-binding</keyword>
<dbReference type="Proteomes" id="UP001153709">
    <property type="component" value="Chromosome 2"/>
</dbReference>
<feature type="compositionally biased region" description="Basic residues" evidence="5">
    <location>
        <begin position="406"/>
        <end position="418"/>
    </location>
</feature>
<feature type="domain" description="Protein kinase" evidence="6">
    <location>
        <begin position="34"/>
        <end position="319"/>
    </location>
</feature>
<reference evidence="7" key="1">
    <citation type="submission" date="2022-01" db="EMBL/GenBank/DDBJ databases">
        <authorList>
            <person name="King R."/>
        </authorList>
    </citation>
    <scope>NUCLEOTIDE SEQUENCE</scope>
</reference>
<gene>
    <name evidence="7" type="ORF">DIABBA_LOCUS2956</name>
</gene>
<feature type="binding site" evidence="4">
    <location>
        <position position="66"/>
    </location>
    <ligand>
        <name>ATP</name>
        <dbReference type="ChEBI" id="CHEBI:30616"/>
    </ligand>
</feature>
<dbReference type="OrthoDB" id="2687620at2759"/>
<dbReference type="GO" id="GO:0005524">
    <property type="term" value="F:ATP binding"/>
    <property type="evidence" value="ECO:0007669"/>
    <property type="project" value="UniProtKB-UniRule"/>
</dbReference>
<dbReference type="InterPro" id="IPR000719">
    <property type="entry name" value="Prot_kinase_dom"/>
</dbReference>
<dbReference type="EMBL" id="OU898277">
    <property type="protein sequence ID" value="CAG9829101.1"/>
    <property type="molecule type" value="Genomic_DNA"/>
</dbReference>
<feature type="compositionally biased region" description="Basic and acidic residues" evidence="5">
    <location>
        <begin position="447"/>
        <end position="462"/>
    </location>
</feature>
<protein>
    <recommendedName>
        <fullName evidence="1">non-specific serine/threonine protein kinase</fullName>
        <ecNumber evidence="1">2.7.11.1</ecNumber>
    </recommendedName>
</protein>
<feature type="compositionally biased region" description="Basic residues" evidence="5">
    <location>
        <begin position="463"/>
        <end position="474"/>
    </location>
</feature>
<evidence type="ECO:0000256" key="4">
    <source>
        <dbReference type="PROSITE-ProRule" id="PRU10141"/>
    </source>
</evidence>
<accession>A0A9N9STS0</accession>
<dbReference type="InterPro" id="IPR050235">
    <property type="entry name" value="CK1_Ser-Thr_kinase"/>
</dbReference>
<evidence type="ECO:0000313" key="8">
    <source>
        <dbReference type="Proteomes" id="UP001153709"/>
    </source>
</evidence>
<feature type="region of interest" description="Disordered" evidence="5">
    <location>
        <begin position="333"/>
        <end position="476"/>
    </location>
</feature>
<feature type="compositionally biased region" description="Polar residues" evidence="5">
    <location>
        <begin position="336"/>
        <end position="345"/>
    </location>
</feature>
<dbReference type="SUPFAM" id="SSF56112">
    <property type="entry name" value="Protein kinase-like (PK-like)"/>
    <property type="match status" value="1"/>
</dbReference>
<keyword evidence="2 4" id="KW-0547">Nucleotide-binding</keyword>
<evidence type="ECO:0000256" key="1">
    <source>
        <dbReference type="ARBA" id="ARBA00012513"/>
    </source>
</evidence>
<dbReference type="PROSITE" id="PS00108">
    <property type="entry name" value="PROTEIN_KINASE_ST"/>
    <property type="match status" value="1"/>
</dbReference>
<dbReference type="PROSITE" id="PS00107">
    <property type="entry name" value="PROTEIN_KINASE_ATP"/>
    <property type="match status" value="1"/>
</dbReference>
<dbReference type="InterPro" id="IPR017441">
    <property type="entry name" value="Protein_kinase_ATP_BS"/>
</dbReference>
<dbReference type="Gene3D" id="1.10.510.10">
    <property type="entry name" value="Transferase(Phosphotransferase) domain 1"/>
    <property type="match status" value="1"/>
</dbReference>
<evidence type="ECO:0000256" key="3">
    <source>
        <dbReference type="ARBA" id="ARBA00022840"/>
    </source>
</evidence>
<organism evidence="7 8">
    <name type="scientific">Diabrotica balteata</name>
    <name type="common">Banded cucumber beetle</name>
    <dbReference type="NCBI Taxonomy" id="107213"/>
    <lineage>
        <taxon>Eukaryota</taxon>
        <taxon>Metazoa</taxon>
        <taxon>Ecdysozoa</taxon>
        <taxon>Arthropoda</taxon>
        <taxon>Hexapoda</taxon>
        <taxon>Insecta</taxon>
        <taxon>Pterygota</taxon>
        <taxon>Neoptera</taxon>
        <taxon>Endopterygota</taxon>
        <taxon>Coleoptera</taxon>
        <taxon>Polyphaga</taxon>
        <taxon>Cucujiformia</taxon>
        <taxon>Chrysomeloidea</taxon>
        <taxon>Chrysomelidae</taxon>
        <taxon>Galerucinae</taxon>
        <taxon>Diabroticina</taxon>
        <taxon>Diabroticites</taxon>
        <taxon>Diabrotica</taxon>
    </lineage>
</organism>
<dbReference type="SMART" id="SM00220">
    <property type="entry name" value="S_TKc"/>
    <property type="match status" value="1"/>
</dbReference>